<name>A0A5C3NWG0_9APHY</name>
<keyword evidence="3" id="KW-1185">Reference proteome</keyword>
<evidence type="ECO:0000313" key="3">
    <source>
        <dbReference type="Proteomes" id="UP000308197"/>
    </source>
</evidence>
<dbReference type="EMBL" id="ML213064">
    <property type="protein sequence ID" value="TFK77863.1"/>
    <property type="molecule type" value="Genomic_DNA"/>
</dbReference>
<reference evidence="2 3" key="1">
    <citation type="journal article" date="2019" name="Nat. Ecol. Evol.">
        <title>Megaphylogeny resolves global patterns of mushroom evolution.</title>
        <authorList>
            <person name="Varga T."/>
            <person name="Krizsan K."/>
            <person name="Foldi C."/>
            <person name="Dima B."/>
            <person name="Sanchez-Garcia M."/>
            <person name="Sanchez-Ramirez S."/>
            <person name="Szollosi G.J."/>
            <person name="Szarkandi J.G."/>
            <person name="Papp V."/>
            <person name="Albert L."/>
            <person name="Andreopoulos W."/>
            <person name="Angelini C."/>
            <person name="Antonin V."/>
            <person name="Barry K.W."/>
            <person name="Bougher N.L."/>
            <person name="Buchanan P."/>
            <person name="Buyck B."/>
            <person name="Bense V."/>
            <person name="Catcheside P."/>
            <person name="Chovatia M."/>
            <person name="Cooper J."/>
            <person name="Damon W."/>
            <person name="Desjardin D."/>
            <person name="Finy P."/>
            <person name="Geml J."/>
            <person name="Haridas S."/>
            <person name="Hughes K."/>
            <person name="Justo A."/>
            <person name="Karasinski D."/>
            <person name="Kautmanova I."/>
            <person name="Kiss B."/>
            <person name="Kocsube S."/>
            <person name="Kotiranta H."/>
            <person name="LaButti K.M."/>
            <person name="Lechner B.E."/>
            <person name="Liimatainen K."/>
            <person name="Lipzen A."/>
            <person name="Lukacs Z."/>
            <person name="Mihaltcheva S."/>
            <person name="Morgado L.N."/>
            <person name="Niskanen T."/>
            <person name="Noordeloos M.E."/>
            <person name="Ohm R.A."/>
            <person name="Ortiz-Santana B."/>
            <person name="Ovrebo C."/>
            <person name="Racz N."/>
            <person name="Riley R."/>
            <person name="Savchenko A."/>
            <person name="Shiryaev A."/>
            <person name="Soop K."/>
            <person name="Spirin V."/>
            <person name="Szebenyi C."/>
            <person name="Tomsovsky M."/>
            <person name="Tulloss R.E."/>
            <person name="Uehling J."/>
            <person name="Grigoriev I.V."/>
            <person name="Vagvolgyi C."/>
            <person name="Papp T."/>
            <person name="Martin F.M."/>
            <person name="Miettinen O."/>
            <person name="Hibbett D.S."/>
            <person name="Nagy L.G."/>
        </authorList>
    </citation>
    <scope>NUCLEOTIDE SEQUENCE [LARGE SCALE GENOMIC DNA]</scope>
    <source>
        <strain evidence="2 3">HHB13444</strain>
    </source>
</reference>
<gene>
    <name evidence="2" type="ORF">K466DRAFT_571210</name>
</gene>
<proteinExistence type="predicted"/>
<dbReference type="AlphaFoldDB" id="A0A5C3NWG0"/>
<organism evidence="2 3">
    <name type="scientific">Polyporus arcularius HHB13444</name>
    <dbReference type="NCBI Taxonomy" id="1314778"/>
    <lineage>
        <taxon>Eukaryota</taxon>
        <taxon>Fungi</taxon>
        <taxon>Dikarya</taxon>
        <taxon>Basidiomycota</taxon>
        <taxon>Agaricomycotina</taxon>
        <taxon>Agaricomycetes</taxon>
        <taxon>Polyporales</taxon>
        <taxon>Polyporaceae</taxon>
        <taxon>Polyporus</taxon>
    </lineage>
</organism>
<protein>
    <submittedName>
        <fullName evidence="2">Uncharacterized protein</fullName>
    </submittedName>
</protein>
<evidence type="ECO:0000256" key="1">
    <source>
        <dbReference type="SAM" id="MobiDB-lite"/>
    </source>
</evidence>
<feature type="region of interest" description="Disordered" evidence="1">
    <location>
        <begin position="90"/>
        <end position="120"/>
    </location>
</feature>
<accession>A0A5C3NWG0</accession>
<feature type="compositionally biased region" description="Acidic residues" evidence="1">
    <location>
        <begin position="109"/>
        <end position="120"/>
    </location>
</feature>
<evidence type="ECO:0000313" key="2">
    <source>
        <dbReference type="EMBL" id="TFK77863.1"/>
    </source>
</evidence>
<dbReference type="Proteomes" id="UP000308197">
    <property type="component" value="Unassembled WGS sequence"/>
</dbReference>
<dbReference type="InParanoid" id="A0A5C3NWG0"/>
<sequence length="198" mass="21743">MSAQVPPPSKLIDTRVVPRRSQRPHMGNANVLPGMQGLHVQAAQALKCRRCTTETDCNPAHYWPALKRRVLSTLDSPPPPVPGESFPDYPHTNVGTAPPPVEEIPIDISSDDEDNDSDNNDEAIAATNARADQLLAIVPTNMSAADLIAHIREAQVVISDLRNQVPAAVVGMIHYETPTDQRRYTSRYARKLQCITLL</sequence>
<feature type="region of interest" description="Disordered" evidence="1">
    <location>
        <begin position="1"/>
        <end position="32"/>
    </location>
</feature>